<comment type="caution">
    <text evidence="1">The sequence shown here is derived from an EMBL/GenBank/DDBJ whole genome shotgun (WGS) entry which is preliminary data.</text>
</comment>
<accession>A0ACB9E598</accession>
<sequence length="85" mass="9742">MIRASSNSSNPFQSISLFLTWHNFEDPFSPTPDRFTYPFVLKACSKLKQKRFGQKPHANTALLLHILDDPLSPVLEKKNKLCKPN</sequence>
<reference evidence="1 2" key="2">
    <citation type="journal article" date="2022" name="Mol. Ecol. Resour.">
        <title>The genomes of chicory, endive, great burdock and yacon provide insights into Asteraceae paleo-polyploidization history and plant inulin production.</title>
        <authorList>
            <person name="Fan W."/>
            <person name="Wang S."/>
            <person name="Wang H."/>
            <person name="Wang A."/>
            <person name="Jiang F."/>
            <person name="Liu H."/>
            <person name="Zhao H."/>
            <person name="Xu D."/>
            <person name="Zhang Y."/>
        </authorList>
    </citation>
    <scope>NUCLEOTIDE SEQUENCE [LARGE SCALE GENOMIC DNA]</scope>
    <source>
        <strain evidence="2">cv. Punajuju</strain>
        <tissue evidence="1">Leaves</tissue>
    </source>
</reference>
<dbReference type="EMBL" id="CM042012">
    <property type="protein sequence ID" value="KAI3753830.1"/>
    <property type="molecule type" value="Genomic_DNA"/>
</dbReference>
<keyword evidence="2" id="KW-1185">Reference proteome</keyword>
<name>A0ACB9E598_CICIN</name>
<dbReference type="Proteomes" id="UP001055811">
    <property type="component" value="Linkage Group LG04"/>
</dbReference>
<gene>
    <name evidence="1" type="ORF">L2E82_25894</name>
</gene>
<proteinExistence type="predicted"/>
<reference evidence="2" key="1">
    <citation type="journal article" date="2022" name="Mol. Ecol. Resour.">
        <title>The genomes of chicory, endive, great burdock and yacon provide insights into Asteraceae palaeo-polyploidization history and plant inulin production.</title>
        <authorList>
            <person name="Fan W."/>
            <person name="Wang S."/>
            <person name="Wang H."/>
            <person name="Wang A."/>
            <person name="Jiang F."/>
            <person name="Liu H."/>
            <person name="Zhao H."/>
            <person name="Xu D."/>
            <person name="Zhang Y."/>
        </authorList>
    </citation>
    <scope>NUCLEOTIDE SEQUENCE [LARGE SCALE GENOMIC DNA]</scope>
    <source>
        <strain evidence="2">cv. Punajuju</strain>
    </source>
</reference>
<evidence type="ECO:0000313" key="2">
    <source>
        <dbReference type="Proteomes" id="UP001055811"/>
    </source>
</evidence>
<protein>
    <submittedName>
        <fullName evidence="1">Uncharacterized protein</fullName>
    </submittedName>
</protein>
<evidence type="ECO:0000313" key="1">
    <source>
        <dbReference type="EMBL" id="KAI3753830.1"/>
    </source>
</evidence>
<organism evidence="1 2">
    <name type="scientific">Cichorium intybus</name>
    <name type="common">Chicory</name>
    <dbReference type="NCBI Taxonomy" id="13427"/>
    <lineage>
        <taxon>Eukaryota</taxon>
        <taxon>Viridiplantae</taxon>
        <taxon>Streptophyta</taxon>
        <taxon>Embryophyta</taxon>
        <taxon>Tracheophyta</taxon>
        <taxon>Spermatophyta</taxon>
        <taxon>Magnoliopsida</taxon>
        <taxon>eudicotyledons</taxon>
        <taxon>Gunneridae</taxon>
        <taxon>Pentapetalae</taxon>
        <taxon>asterids</taxon>
        <taxon>campanulids</taxon>
        <taxon>Asterales</taxon>
        <taxon>Asteraceae</taxon>
        <taxon>Cichorioideae</taxon>
        <taxon>Cichorieae</taxon>
        <taxon>Cichoriinae</taxon>
        <taxon>Cichorium</taxon>
    </lineage>
</organism>